<accession>A0AAW1IDG9</accession>
<feature type="region of interest" description="Disordered" evidence="1">
    <location>
        <begin position="212"/>
        <end position="243"/>
    </location>
</feature>
<evidence type="ECO:0000259" key="2">
    <source>
        <dbReference type="Pfam" id="PF03732"/>
    </source>
</evidence>
<dbReference type="Pfam" id="PF03732">
    <property type="entry name" value="Retrotrans_gag"/>
    <property type="match status" value="1"/>
</dbReference>
<reference evidence="3 4" key="1">
    <citation type="journal article" date="2024" name="BMC Genomics">
        <title>De novo assembly and annotation of Popillia japonica's genome with initial clues to its potential as an invasive pest.</title>
        <authorList>
            <person name="Cucini C."/>
            <person name="Boschi S."/>
            <person name="Funari R."/>
            <person name="Cardaioli E."/>
            <person name="Iannotti N."/>
            <person name="Marturano G."/>
            <person name="Paoli F."/>
            <person name="Bruttini M."/>
            <person name="Carapelli A."/>
            <person name="Frati F."/>
            <person name="Nardi F."/>
        </authorList>
    </citation>
    <scope>NUCLEOTIDE SEQUENCE [LARGE SCALE GENOMIC DNA]</scope>
    <source>
        <strain evidence="3">DMR45628</strain>
    </source>
</reference>
<dbReference type="EMBL" id="JASPKY010000649">
    <property type="protein sequence ID" value="KAK9687351.1"/>
    <property type="molecule type" value="Genomic_DNA"/>
</dbReference>
<proteinExistence type="predicted"/>
<dbReference type="AlphaFoldDB" id="A0AAW1IDG9"/>
<feature type="domain" description="Retrotransposon gag" evidence="2">
    <location>
        <begin position="96"/>
        <end position="177"/>
    </location>
</feature>
<protein>
    <submittedName>
        <fullName evidence="3">Retrotransposon gag protein</fullName>
    </submittedName>
</protein>
<dbReference type="InterPro" id="IPR005162">
    <property type="entry name" value="Retrotrans_gag_dom"/>
</dbReference>
<name>A0AAW1IDG9_POPJA</name>
<comment type="caution">
    <text evidence="3">The sequence shown here is derived from an EMBL/GenBank/DDBJ whole genome shotgun (WGS) entry which is preliminary data.</text>
</comment>
<evidence type="ECO:0000256" key="1">
    <source>
        <dbReference type="SAM" id="MobiDB-lite"/>
    </source>
</evidence>
<gene>
    <name evidence="3" type="ORF">QE152_g36520</name>
</gene>
<dbReference type="Proteomes" id="UP001458880">
    <property type="component" value="Unassembled WGS sequence"/>
</dbReference>
<organism evidence="3 4">
    <name type="scientific">Popillia japonica</name>
    <name type="common">Japanese beetle</name>
    <dbReference type="NCBI Taxonomy" id="7064"/>
    <lineage>
        <taxon>Eukaryota</taxon>
        <taxon>Metazoa</taxon>
        <taxon>Ecdysozoa</taxon>
        <taxon>Arthropoda</taxon>
        <taxon>Hexapoda</taxon>
        <taxon>Insecta</taxon>
        <taxon>Pterygota</taxon>
        <taxon>Neoptera</taxon>
        <taxon>Endopterygota</taxon>
        <taxon>Coleoptera</taxon>
        <taxon>Polyphaga</taxon>
        <taxon>Scarabaeiformia</taxon>
        <taxon>Scarabaeidae</taxon>
        <taxon>Rutelinae</taxon>
        <taxon>Popillia</taxon>
    </lineage>
</organism>
<evidence type="ECO:0000313" key="3">
    <source>
        <dbReference type="EMBL" id="KAK9687351.1"/>
    </source>
</evidence>
<keyword evidence="4" id="KW-1185">Reference proteome</keyword>
<feature type="compositionally biased region" description="Polar residues" evidence="1">
    <location>
        <begin position="213"/>
        <end position="226"/>
    </location>
</feature>
<sequence>MTSPVWPQRGLEAQLDVISRCLGQTTYLTIGGDDISRLAAALKSIIDTTPVQAPPPRKFSGQLVEDPSSFLEQLEAHLQGQHLEIPEDIDYAVLPHLTGEAAIWYGRNEASFLSFEEFKRRFKAKFLGPGRHKKLWDATEAQQDPEEPVAVFVHRMRRLCLQYSPNWPEADLVDHIIAKMTDRYCVPIAQANLRTLEELLQQCDKWTSLFEHGTQTTEPPRTSQDPASRPVQGQEGHAEPASP</sequence>
<evidence type="ECO:0000313" key="4">
    <source>
        <dbReference type="Proteomes" id="UP001458880"/>
    </source>
</evidence>